<sequence length="147" mass="17879">MSERQQFVVGNRQQRPNTSLNQRILRIVILMVMFYYLDILAPTRILFYFETNIVFFLSQLNKKLFLFYFLQRAFSRYLCLAINFGKIKVIIISQLLKKEFFDFEIFFSSLKNKLIYLSIRIFIKTEKFIKQEYLIEHPSKFISKTKI</sequence>
<comment type="caution">
    <text evidence="2">The sequence shown here is derived from an EMBL/GenBank/DDBJ whole genome shotgun (WGS) entry which is preliminary data.</text>
</comment>
<keyword evidence="1" id="KW-0472">Membrane</keyword>
<accession>A0A3M7REC8</accession>
<dbReference type="AlphaFoldDB" id="A0A3M7REC8"/>
<dbReference type="EMBL" id="REGN01003566">
    <property type="protein sequence ID" value="RNA21886.1"/>
    <property type="molecule type" value="Genomic_DNA"/>
</dbReference>
<evidence type="ECO:0000313" key="3">
    <source>
        <dbReference type="Proteomes" id="UP000276133"/>
    </source>
</evidence>
<evidence type="ECO:0000313" key="2">
    <source>
        <dbReference type="EMBL" id="RNA21886.1"/>
    </source>
</evidence>
<reference evidence="2 3" key="1">
    <citation type="journal article" date="2018" name="Sci. Rep.">
        <title>Genomic signatures of local adaptation to the degree of environmental predictability in rotifers.</title>
        <authorList>
            <person name="Franch-Gras L."/>
            <person name="Hahn C."/>
            <person name="Garcia-Roger E.M."/>
            <person name="Carmona M.J."/>
            <person name="Serra M."/>
            <person name="Gomez A."/>
        </authorList>
    </citation>
    <scope>NUCLEOTIDE SEQUENCE [LARGE SCALE GENOMIC DNA]</scope>
    <source>
        <strain evidence="2">HYR1</strain>
    </source>
</reference>
<name>A0A3M7REC8_BRAPC</name>
<protein>
    <recommendedName>
        <fullName evidence="4">Transmembrane protein</fullName>
    </recommendedName>
</protein>
<dbReference type="Proteomes" id="UP000276133">
    <property type="component" value="Unassembled WGS sequence"/>
</dbReference>
<keyword evidence="3" id="KW-1185">Reference proteome</keyword>
<evidence type="ECO:0000256" key="1">
    <source>
        <dbReference type="SAM" id="Phobius"/>
    </source>
</evidence>
<feature type="transmembrane region" description="Helical" evidence="1">
    <location>
        <begin position="24"/>
        <end position="45"/>
    </location>
</feature>
<proteinExistence type="predicted"/>
<organism evidence="2 3">
    <name type="scientific">Brachionus plicatilis</name>
    <name type="common">Marine rotifer</name>
    <name type="synonym">Brachionus muelleri</name>
    <dbReference type="NCBI Taxonomy" id="10195"/>
    <lineage>
        <taxon>Eukaryota</taxon>
        <taxon>Metazoa</taxon>
        <taxon>Spiralia</taxon>
        <taxon>Gnathifera</taxon>
        <taxon>Rotifera</taxon>
        <taxon>Eurotatoria</taxon>
        <taxon>Monogononta</taxon>
        <taxon>Pseudotrocha</taxon>
        <taxon>Ploima</taxon>
        <taxon>Brachionidae</taxon>
        <taxon>Brachionus</taxon>
    </lineage>
</organism>
<gene>
    <name evidence="2" type="ORF">BpHYR1_047384</name>
</gene>
<keyword evidence="1" id="KW-0812">Transmembrane</keyword>
<evidence type="ECO:0008006" key="4">
    <source>
        <dbReference type="Google" id="ProtNLM"/>
    </source>
</evidence>
<keyword evidence="1" id="KW-1133">Transmembrane helix</keyword>